<dbReference type="Gene3D" id="3.90.1170.10">
    <property type="entry name" value="Ribosomal protein L10e/L16"/>
    <property type="match status" value="1"/>
</dbReference>
<dbReference type="Proteomes" id="UP000178348">
    <property type="component" value="Unassembled WGS sequence"/>
</dbReference>
<dbReference type="EMBL" id="MHLB01000028">
    <property type="protein sequence ID" value="OGZ01904.1"/>
    <property type="molecule type" value="Genomic_DNA"/>
</dbReference>
<dbReference type="GO" id="GO:0000049">
    <property type="term" value="F:tRNA binding"/>
    <property type="evidence" value="ECO:0007669"/>
    <property type="project" value="UniProtKB-KW"/>
</dbReference>
<accession>A0A1G2CKH6</accession>
<dbReference type="HAMAP" id="MF_01342">
    <property type="entry name" value="Ribosomal_uL16"/>
    <property type="match status" value="1"/>
</dbReference>
<evidence type="ECO:0000256" key="5">
    <source>
        <dbReference type="ARBA" id="ARBA00035198"/>
    </source>
</evidence>
<dbReference type="InterPro" id="IPR016180">
    <property type="entry name" value="Ribosomal_uL16_dom"/>
</dbReference>
<dbReference type="AlphaFoldDB" id="A0A1G2CKH6"/>
<dbReference type="CDD" id="cd01433">
    <property type="entry name" value="Ribosomal_L16_L10e"/>
    <property type="match status" value="1"/>
</dbReference>
<proteinExistence type="inferred from homology"/>
<comment type="function">
    <text evidence="6 8">Binds 23S rRNA and is also seen to make contacts with the A and possibly P site tRNAs.</text>
</comment>
<feature type="region of interest" description="Disordered" evidence="9">
    <location>
        <begin position="1"/>
        <end position="20"/>
    </location>
</feature>
<evidence type="ECO:0000256" key="1">
    <source>
        <dbReference type="ARBA" id="ARBA00008931"/>
    </source>
</evidence>
<dbReference type="Pfam" id="PF00252">
    <property type="entry name" value="Ribosomal_L16"/>
    <property type="match status" value="1"/>
</dbReference>
<keyword evidence="6 8" id="KW-0699">rRNA-binding</keyword>
<dbReference type="GO" id="GO:1990904">
    <property type="term" value="C:ribonucleoprotein complex"/>
    <property type="evidence" value="ECO:0007669"/>
    <property type="project" value="UniProtKB-KW"/>
</dbReference>
<dbReference type="GO" id="GO:0019843">
    <property type="term" value="F:rRNA binding"/>
    <property type="evidence" value="ECO:0007669"/>
    <property type="project" value="UniProtKB-UniRule"/>
</dbReference>
<evidence type="ECO:0000313" key="11">
    <source>
        <dbReference type="Proteomes" id="UP000178348"/>
    </source>
</evidence>
<evidence type="ECO:0000256" key="8">
    <source>
        <dbReference type="RuleBase" id="RU004414"/>
    </source>
</evidence>
<reference evidence="10 11" key="1">
    <citation type="journal article" date="2016" name="Nat. Commun.">
        <title>Thousands of microbial genomes shed light on interconnected biogeochemical processes in an aquifer system.</title>
        <authorList>
            <person name="Anantharaman K."/>
            <person name="Brown C.T."/>
            <person name="Hug L.A."/>
            <person name="Sharon I."/>
            <person name="Castelle C.J."/>
            <person name="Probst A.J."/>
            <person name="Thomas B.C."/>
            <person name="Singh A."/>
            <person name="Wilkins M.J."/>
            <person name="Karaoz U."/>
            <person name="Brodie E.L."/>
            <person name="Williams K.H."/>
            <person name="Hubbard S.S."/>
            <person name="Banfield J.F."/>
        </authorList>
    </citation>
    <scope>NUCLEOTIDE SEQUENCE [LARGE SCALE GENOMIC DNA]</scope>
</reference>
<gene>
    <name evidence="6" type="primary">rplP</name>
    <name evidence="10" type="ORF">A2946_02605</name>
</gene>
<keyword evidence="3 6" id="KW-0689">Ribosomal protein</keyword>
<dbReference type="GO" id="GO:0003735">
    <property type="term" value="F:structural constituent of ribosome"/>
    <property type="evidence" value="ECO:0007669"/>
    <property type="project" value="InterPro"/>
</dbReference>
<dbReference type="NCBIfam" id="TIGR01164">
    <property type="entry name" value="rplP_bact"/>
    <property type="match status" value="1"/>
</dbReference>
<dbReference type="InterPro" id="IPR020798">
    <property type="entry name" value="Ribosomal_uL16_CS"/>
</dbReference>
<dbReference type="InterPro" id="IPR036920">
    <property type="entry name" value="Ribosomal_uL16_sf"/>
</dbReference>
<dbReference type="SUPFAM" id="SSF54686">
    <property type="entry name" value="Ribosomal protein L16p/L10e"/>
    <property type="match status" value="1"/>
</dbReference>
<comment type="caution">
    <text evidence="10">The sequence shown here is derived from an EMBL/GenBank/DDBJ whole genome shotgun (WGS) entry which is preliminary data.</text>
</comment>
<name>A0A1G2CKH6_9BACT</name>
<keyword evidence="2 6" id="KW-0820">tRNA-binding</keyword>
<dbReference type="PANTHER" id="PTHR12220">
    <property type="entry name" value="50S/60S RIBOSOMAL PROTEIN L16"/>
    <property type="match status" value="1"/>
</dbReference>
<evidence type="ECO:0000256" key="9">
    <source>
        <dbReference type="SAM" id="MobiDB-lite"/>
    </source>
</evidence>
<dbReference type="GO" id="GO:0006412">
    <property type="term" value="P:translation"/>
    <property type="evidence" value="ECO:0007669"/>
    <property type="project" value="UniProtKB-UniRule"/>
</dbReference>
<keyword evidence="6 8" id="KW-0694">RNA-binding</keyword>
<sequence length="140" mass="16053">MLIPKKVKHRKWQKGRSKKRTVETRGLTIAYGSFGLKAMESARIDSRQIESARRTITHFIKREGRLWIRVFPDKPVTLRPPETTMGGGKGSVDHYVFPVRAGRVLFEMDGTSPETARRALRLAAYKLPMKTKVIEKHHDA</sequence>
<evidence type="ECO:0000256" key="4">
    <source>
        <dbReference type="ARBA" id="ARBA00023274"/>
    </source>
</evidence>
<evidence type="ECO:0000313" key="10">
    <source>
        <dbReference type="EMBL" id="OGZ01904.1"/>
    </source>
</evidence>
<evidence type="ECO:0000256" key="2">
    <source>
        <dbReference type="ARBA" id="ARBA00022555"/>
    </source>
</evidence>
<dbReference type="PROSITE" id="PS00586">
    <property type="entry name" value="RIBOSOMAL_L16_1"/>
    <property type="match status" value="1"/>
</dbReference>
<feature type="compositionally biased region" description="Basic residues" evidence="9">
    <location>
        <begin position="1"/>
        <end position="19"/>
    </location>
</feature>
<evidence type="ECO:0000256" key="3">
    <source>
        <dbReference type="ARBA" id="ARBA00022980"/>
    </source>
</evidence>
<dbReference type="InterPro" id="IPR047873">
    <property type="entry name" value="Ribosomal_uL16"/>
</dbReference>
<dbReference type="InterPro" id="IPR000114">
    <property type="entry name" value="Ribosomal_uL16_bact-type"/>
</dbReference>
<evidence type="ECO:0000256" key="6">
    <source>
        <dbReference type="HAMAP-Rule" id="MF_01342"/>
    </source>
</evidence>
<comment type="subunit">
    <text evidence="6 8">Part of the 50S ribosomal subunit.</text>
</comment>
<organism evidence="10 11">
    <name type="scientific">Candidatus Liptonbacteria bacterium RIFCSPLOWO2_01_FULL_53_13</name>
    <dbReference type="NCBI Taxonomy" id="1798651"/>
    <lineage>
        <taxon>Bacteria</taxon>
        <taxon>Candidatus Liptoniibacteriota</taxon>
    </lineage>
</organism>
<comment type="similarity">
    <text evidence="1 6 7">Belongs to the universal ribosomal protein uL16 family.</text>
</comment>
<keyword evidence="4 6" id="KW-0687">Ribonucleoprotein</keyword>
<dbReference type="PRINTS" id="PR00060">
    <property type="entry name" value="RIBOSOMALL16"/>
</dbReference>
<evidence type="ECO:0000256" key="7">
    <source>
        <dbReference type="RuleBase" id="RU004413"/>
    </source>
</evidence>
<dbReference type="FunFam" id="3.90.1170.10:FF:000001">
    <property type="entry name" value="50S ribosomal protein L16"/>
    <property type="match status" value="1"/>
</dbReference>
<dbReference type="GO" id="GO:0005840">
    <property type="term" value="C:ribosome"/>
    <property type="evidence" value="ECO:0007669"/>
    <property type="project" value="UniProtKB-KW"/>
</dbReference>
<protein>
    <recommendedName>
        <fullName evidence="5 6">Large ribosomal subunit protein uL16</fullName>
    </recommendedName>
</protein>
<dbReference type="PANTHER" id="PTHR12220:SF13">
    <property type="entry name" value="LARGE RIBOSOMAL SUBUNIT PROTEIN UL16M"/>
    <property type="match status" value="1"/>
</dbReference>